<keyword evidence="3" id="KW-1185">Reference proteome</keyword>
<dbReference type="OrthoDB" id="9773982at2"/>
<organism evidence="2 3">
    <name type="scientific">Leyella stercorea</name>
    <dbReference type="NCBI Taxonomy" id="363265"/>
    <lineage>
        <taxon>Bacteria</taxon>
        <taxon>Pseudomonadati</taxon>
        <taxon>Bacteroidota</taxon>
        <taxon>Bacteroidia</taxon>
        <taxon>Bacteroidales</taxon>
        <taxon>Prevotellaceae</taxon>
        <taxon>Leyella</taxon>
    </lineage>
</organism>
<dbReference type="EMBL" id="QRNO01000022">
    <property type="protein sequence ID" value="RHK51019.1"/>
    <property type="molecule type" value="Genomic_DNA"/>
</dbReference>
<dbReference type="Proteomes" id="UP000286598">
    <property type="component" value="Unassembled WGS sequence"/>
</dbReference>
<reference evidence="2 3" key="1">
    <citation type="submission" date="2018-08" db="EMBL/GenBank/DDBJ databases">
        <title>A genome reference for cultivated species of the human gut microbiota.</title>
        <authorList>
            <person name="Zou Y."/>
            <person name="Xue W."/>
            <person name="Luo G."/>
        </authorList>
    </citation>
    <scope>NUCLEOTIDE SEQUENCE [LARGE SCALE GENOMIC DNA]</scope>
    <source>
        <strain evidence="2 3">AF42-9</strain>
    </source>
</reference>
<gene>
    <name evidence="2" type="ORF">DW060_05715</name>
</gene>
<dbReference type="GO" id="GO:0005524">
    <property type="term" value="F:ATP binding"/>
    <property type="evidence" value="ECO:0007669"/>
    <property type="project" value="InterPro"/>
</dbReference>
<dbReference type="Gene3D" id="3.40.50.300">
    <property type="entry name" value="P-loop containing nucleotide triphosphate hydrolases"/>
    <property type="match status" value="1"/>
</dbReference>
<evidence type="ECO:0000313" key="3">
    <source>
        <dbReference type="Proteomes" id="UP000286598"/>
    </source>
</evidence>
<keyword evidence="2" id="KW-0067">ATP-binding</keyword>
<dbReference type="InterPro" id="IPR027417">
    <property type="entry name" value="P-loop_NTPase"/>
</dbReference>
<dbReference type="PROSITE" id="PS51199">
    <property type="entry name" value="SF4_HELICASE"/>
    <property type="match status" value="1"/>
</dbReference>
<comment type="caution">
    <text evidence="2">The sequence shown here is derived from an EMBL/GenBank/DDBJ whole genome shotgun (WGS) entry which is preliminary data.</text>
</comment>
<accession>A0A3R6FH16</accession>
<name>A0A3R6FH16_9BACT</name>
<protein>
    <submittedName>
        <fullName evidence="2">DNA helicase</fullName>
    </submittedName>
</protein>
<proteinExistence type="predicted"/>
<keyword evidence="2" id="KW-0378">Hydrolase</keyword>
<keyword evidence="2" id="KW-0347">Helicase</keyword>
<evidence type="ECO:0000259" key="1">
    <source>
        <dbReference type="PROSITE" id="PS51199"/>
    </source>
</evidence>
<dbReference type="SUPFAM" id="SSF52540">
    <property type="entry name" value="P-loop containing nucleoside triphosphate hydrolases"/>
    <property type="match status" value="1"/>
</dbReference>
<dbReference type="GO" id="GO:0006260">
    <property type="term" value="P:DNA replication"/>
    <property type="evidence" value="ECO:0007669"/>
    <property type="project" value="InterPro"/>
</dbReference>
<dbReference type="GO" id="GO:0005829">
    <property type="term" value="C:cytosol"/>
    <property type="evidence" value="ECO:0007669"/>
    <property type="project" value="TreeGrafter"/>
</dbReference>
<dbReference type="PANTHER" id="PTHR30153">
    <property type="entry name" value="REPLICATIVE DNA HELICASE DNAB"/>
    <property type="match status" value="1"/>
</dbReference>
<evidence type="ECO:0000313" key="2">
    <source>
        <dbReference type="EMBL" id="RHK51019.1"/>
    </source>
</evidence>
<sequence>MKEIKDTIYNSVKRIQEATPDHLIGLSTGFERLDEVLGGLVEGTLVTIGGRTGMGKTAFAFNLLRNLAIEKNIPSLYISLESTEQLCTNILIACTLNIKYRGLLNGQLVAEEWEKLDKGVSGIVNSPIYLDTKSTYTIDDICKTVEEAVQEHQIKVVFIDYLQLIFAKTGFTENRYLELNYITRELKALAKEFNITIVVLSQLNRNAEGEKRLDHRPVLTDLRDSGTICDDSDVVCFVHRPEYYRIYQDEKGNDMHNVALIIVDKNRLGYTGDAVLNVDMASRRFFENPLDDNMMDGLTSGLDMPSVGQPF</sequence>
<dbReference type="AlphaFoldDB" id="A0A3R6FH16"/>
<dbReference type="GO" id="GO:0003678">
    <property type="term" value="F:DNA helicase activity"/>
    <property type="evidence" value="ECO:0007669"/>
    <property type="project" value="InterPro"/>
</dbReference>
<keyword evidence="2" id="KW-0547">Nucleotide-binding</keyword>
<feature type="domain" description="SF4 helicase" evidence="1">
    <location>
        <begin position="19"/>
        <end position="292"/>
    </location>
</feature>
<dbReference type="Pfam" id="PF03796">
    <property type="entry name" value="DnaB_C"/>
    <property type="match status" value="1"/>
</dbReference>
<dbReference type="PANTHER" id="PTHR30153:SF2">
    <property type="entry name" value="REPLICATIVE DNA HELICASE"/>
    <property type="match status" value="1"/>
</dbReference>
<dbReference type="InterPro" id="IPR007694">
    <property type="entry name" value="DNA_helicase_DnaB-like_C"/>
</dbReference>